<evidence type="ECO:0000313" key="2">
    <source>
        <dbReference type="Proteomes" id="UP001177021"/>
    </source>
</evidence>
<organism evidence="1 2">
    <name type="scientific">Trifolium pratense</name>
    <name type="common">Red clover</name>
    <dbReference type="NCBI Taxonomy" id="57577"/>
    <lineage>
        <taxon>Eukaryota</taxon>
        <taxon>Viridiplantae</taxon>
        <taxon>Streptophyta</taxon>
        <taxon>Embryophyta</taxon>
        <taxon>Tracheophyta</taxon>
        <taxon>Spermatophyta</taxon>
        <taxon>Magnoliopsida</taxon>
        <taxon>eudicotyledons</taxon>
        <taxon>Gunneridae</taxon>
        <taxon>Pentapetalae</taxon>
        <taxon>rosids</taxon>
        <taxon>fabids</taxon>
        <taxon>Fabales</taxon>
        <taxon>Fabaceae</taxon>
        <taxon>Papilionoideae</taxon>
        <taxon>50 kb inversion clade</taxon>
        <taxon>NPAAA clade</taxon>
        <taxon>Hologalegina</taxon>
        <taxon>IRL clade</taxon>
        <taxon>Trifolieae</taxon>
        <taxon>Trifolium</taxon>
    </lineage>
</organism>
<reference evidence="1" key="1">
    <citation type="submission" date="2023-10" db="EMBL/GenBank/DDBJ databases">
        <authorList>
            <person name="Rodriguez Cubillos JULIANA M."/>
            <person name="De Vega J."/>
        </authorList>
    </citation>
    <scope>NUCLEOTIDE SEQUENCE</scope>
</reference>
<dbReference type="EMBL" id="CASHSV030000109">
    <property type="protein sequence ID" value="CAJ2646675.1"/>
    <property type="molecule type" value="Genomic_DNA"/>
</dbReference>
<comment type="caution">
    <text evidence="1">The sequence shown here is derived from an EMBL/GenBank/DDBJ whole genome shotgun (WGS) entry which is preliminary data.</text>
</comment>
<accession>A0ACB0JSV8</accession>
<sequence length="101" mass="11757">MEVEIEKKQRVESVDGKLYVATSLAEKQEVRTARKPHSRNKDKEVAKPEDKNVEVDKPEDKNVEVDKPEDKNEASSDSSGFVEWKMYIFTAEEEEMIRNQK</sequence>
<evidence type="ECO:0000313" key="1">
    <source>
        <dbReference type="EMBL" id="CAJ2646675.1"/>
    </source>
</evidence>
<dbReference type="Proteomes" id="UP001177021">
    <property type="component" value="Unassembled WGS sequence"/>
</dbReference>
<name>A0ACB0JSV8_TRIPR</name>
<keyword evidence="2" id="KW-1185">Reference proteome</keyword>
<protein>
    <submittedName>
        <fullName evidence="1">Uncharacterized protein</fullName>
    </submittedName>
</protein>
<proteinExistence type="predicted"/>
<gene>
    <name evidence="1" type="ORF">MILVUS5_LOCUS15344</name>
</gene>